<evidence type="ECO:0000313" key="10">
    <source>
        <dbReference type="EMBL" id="CAG5091266.1"/>
    </source>
</evidence>
<feature type="region of interest" description="Disordered" evidence="8">
    <location>
        <begin position="182"/>
        <end position="225"/>
    </location>
</feature>
<sequence>MELVQLFLVSKLMNHVDTSSCLGVYSALHKIFQFKNLDLSALRKHKTIEYNSHQIQQAMIDQLHRDQEAVTATFFNDRNTGEASYLAPEKYDCAEHFMDAIDSDEEIVVDNDPVYTCDKEAIGPYCSEQFNSERELELHLKLWHSNYVTSDCKHCLRRFENQTILKQHVKSCNRVLPTRLFENESEDSSPKPKRVRRSTLRQSVSERSSSSIKLEPPENFKNEGPMVLNLPPLPSSPEKKPAVSMSMSNSLNTPTTSSAALALIKAPLPAKVSKKCEYDGPYCKEFGTMPELENHKLLWHSNYVPTVCERCFQRFKNIGELKDHKVVCPGHPPGYDSPQPTEIIPRRTRRITLTEAEINEAEAENSDEIIEINCPSTTMSDFSIPVSVIKQNGSMFSANSVGATNSRQPTNAENIALQHSYDCSCETCRTCSICNDTFKNKTGLAIHNKKRHDLNRNSTQQIKIEPKSGMHRTLNETCSGVNPNCTCAKCCQCHICGQMTVSKIMRVVHMQNEHGIGGLETGHQMLCRCDSCTNCPICGAVSSSQHGLKIHLAQRHNLKMVRNAYTSKARYIFKS</sequence>
<keyword evidence="3" id="KW-0677">Repeat</keyword>
<feature type="compositionally biased region" description="Low complexity" evidence="8">
    <location>
        <begin position="200"/>
        <end position="211"/>
    </location>
</feature>
<dbReference type="PROSITE" id="PS00028">
    <property type="entry name" value="ZINC_FINGER_C2H2_1"/>
    <property type="match status" value="1"/>
</dbReference>
<keyword evidence="11" id="KW-1185">Reference proteome</keyword>
<dbReference type="InterPro" id="IPR013087">
    <property type="entry name" value="Znf_C2H2_type"/>
</dbReference>
<evidence type="ECO:0000259" key="9">
    <source>
        <dbReference type="PROSITE" id="PS50157"/>
    </source>
</evidence>
<dbReference type="Gene3D" id="3.30.160.60">
    <property type="entry name" value="Classic Zinc Finger"/>
    <property type="match status" value="1"/>
</dbReference>
<gene>
    <name evidence="10" type="ORF">OKIOD_LOCUS4500</name>
</gene>
<feature type="domain" description="C2H2-type" evidence="9">
    <location>
        <begin position="115"/>
        <end position="149"/>
    </location>
</feature>
<accession>A0ABN7S769</accession>
<dbReference type="PANTHER" id="PTHR24406">
    <property type="entry name" value="TRANSCRIPTIONAL REPRESSOR CTCFL-RELATED"/>
    <property type="match status" value="1"/>
</dbReference>
<keyword evidence="2" id="KW-0479">Metal-binding</keyword>
<evidence type="ECO:0000313" key="11">
    <source>
        <dbReference type="Proteomes" id="UP001158576"/>
    </source>
</evidence>
<organism evidence="10 11">
    <name type="scientific">Oikopleura dioica</name>
    <name type="common">Tunicate</name>
    <dbReference type="NCBI Taxonomy" id="34765"/>
    <lineage>
        <taxon>Eukaryota</taxon>
        <taxon>Metazoa</taxon>
        <taxon>Chordata</taxon>
        <taxon>Tunicata</taxon>
        <taxon>Appendicularia</taxon>
        <taxon>Copelata</taxon>
        <taxon>Oikopleuridae</taxon>
        <taxon>Oikopleura</taxon>
    </lineage>
</organism>
<evidence type="ECO:0000256" key="5">
    <source>
        <dbReference type="ARBA" id="ARBA00022833"/>
    </source>
</evidence>
<dbReference type="InterPro" id="IPR050888">
    <property type="entry name" value="ZnF_C2H2-type_TF"/>
</dbReference>
<evidence type="ECO:0000256" key="1">
    <source>
        <dbReference type="ARBA" id="ARBA00004123"/>
    </source>
</evidence>
<evidence type="ECO:0000256" key="7">
    <source>
        <dbReference type="PROSITE-ProRule" id="PRU00042"/>
    </source>
</evidence>
<proteinExistence type="predicted"/>
<evidence type="ECO:0000256" key="6">
    <source>
        <dbReference type="ARBA" id="ARBA00023242"/>
    </source>
</evidence>
<keyword evidence="5" id="KW-0862">Zinc</keyword>
<dbReference type="SMART" id="SM00355">
    <property type="entry name" value="ZnF_C2H2"/>
    <property type="match status" value="6"/>
</dbReference>
<reference evidence="10 11" key="1">
    <citation type="submission" date="2021-04" db="EMBL/GenBank/DDBJ databases">
        <authorList>
            <person name="Bliznina A."/>
        </authorList>
    </citation>
    <scope>NUCLEOTIDE SEQUENCE [LARGE SCALE GENOMIC DNA]</scope>
</reference>
<name>A0ABN7S769_OIKDI</name>
<evidence type="ECO:0000256" key="2">
    <source>
        <dbReference type="ARBA" id="ARBA00022723"/>
    </source>
</evidence>
<evidence type="ECO:0000256" key="3">
    <source>
        <dbReference type="ARBA" id="ARBA00022737"/>
    </source>
</evidence>
<comment type="subcellular location">
    <subcellularLocation>
        <location evidence="1">Nucleus</location>
    </subcellularLocation>
</comment>
<protein>
    <submittedName>
        <fullName evidence="10">Oidioi.mRNA.OKI2018_I69.PAR.g12942.t1.cds</fullName>
    </submittedName>
</protein>
<dbReference type="PROSITE" id="PS50157">
    <property type="entry name" value="ZINC_FINGER_C2H2_2"/>
    <property type="match status" value="2"/>
</dbReference>
<dbReference type="EMBL" id="OU015568">
    <property type="protein sequence ID" value="CAG5091266.1"/>
    <property type="molecule type" value="Genomic_DNA"/>
</dbReference>
<feature type="domain" description="C2H2-type" evidence="9">
    <location>
        <begin position="429"/>
        <end position="457"/>
    </location>
</feature>
<evidence type="ECO:0000256" key="8">
    <source>
        <dbReference type="SAM" id="MobiDB-lite"/>
    </source>
</evidence>
<dbReference type="Proteomes" id="UP001158576">
    <property type="component" value="Chromosome PAR"/>
</dbReference>
<evidence type="ECO:0000256" key="4">
    <source>
        <dbReference type="ARBA" id="ARBA00022771"/>
    </source>
</evidence>
<keyword evidence="6" id="KW-0539">Nucleus</keyword>
<keyword evidence="4 7" id="KW-0863">Zinc-finger</keyword>